<keyword evidence="1 2" id="KW-0732">Signal</keyword>
<feature type="chain" id="PRO_5002787979" description="Outer membrane protein beta-barrel domain-containing protein" evidence="2">
    <location>
        <begin position="23"/>
        <end position="233"/>
    </location>
</feature>
<dbReference type="InterPro" id="IPR027385">
    <property type="entry name" value="Beta-barrel_OMP"/>
</dbReference>
<organism evidence="4 5">
    <name type="scientific">Amoebophilus asiaticus (strain 5a2)</name>
    <dbReference type="NCBI Taxonomy" id="452471"/>
    <lineage>
        <taxon>Bacteria</taxon>
        <taxon>Pseudomonadati</taxon>
        <taxon>Bacteroidota</taxon>
        <taxon>Cytophagia</taxon>
        <taxon>Cytophagales</taxon>
        <taxon>Amoebophilaceae</taxon>
        <taxon>Candidatus Amoebophilus</taxon>
    </lineage>
</organism>
<dbReference type="KEGG" id="aas:Aasi_0583"/>
<dbReference type="STRING" id="452471.Aasi_0583"/>
<feature type="signal peptide" evidence="2">
    <location>
        <begin position="1"/>
        <end position="22"/>
    </location>
</feature>
<evidence type="ECO:0000256" key="2">
    <source>
        <dbReference type="SAM" id="SignalP"/>
    </source>
</evidence>
<evidence type="ECO:0000313" key="5">
    <source>
        <dbReference type="Proteomes" id="UP000001227"/>
    </source>
</evidence>
<dbReference type="OrthoDB" id="947434at2"/>
<dbReference type="eggNOG" id="COG3637">
    <property type="taxonomic scope" value="Bacteria"/>
</dbReference>
<evidence type="ECO:0000259" key="3">
    <source>
        <dbReference type="Pfam" id="PF13505"/>
    </source>
</evidence>
<dbReference type="HOGENOM" id="CLU_1109833_0_0_10"/>
<name>B3ERY2_AMOA5</name>
<feature type="domain" description="Outer membrane protein beta-barrel" evidence="3">
    <location>
        <begin position="9"/>
        <end position="227"/>
    </location>
</feature>
<proteinExistence type="predicted"/>
<dbReference type="RefSeq" id="WP_012472751.1">
    <property type="nucleotide sequence ID" value="NC_010830.1"/>
</dbReference>
<evidence type="ECO:0000313" key="4">
    <source>
        <dbReference type="EMBL" id="ACE05984.1"/>
    </source>
</evidence>
<dbReference type="SUPFAM" id="SSF56925">
    <property type="entry name" value="OMPA-like"/>
    <property type="match status" value="1"/>
</dbReference>
<dbReference type="AlphaFoldDB" id="B3ERY2"/>
<keyword evidence="5" id="KW-1185">Reference proteome</keyword>
<dbReference type="Pfam" id="PF13505">
    <property type="entry name" value="OMP_b-brl"/>
    <property type="match status" value="1"/>
</dbReference>
<protein>
    <recommendedName>
        <fullName evidence="3">Outer membrane protein beta-barrel domain-containing protein</fullName>
    </recommendedName>
</protein>
<sequence length="233" mass="24993">MKRILLALASAFTITLSASTYAAAPLSFGIKLSGVNSTIAGLKEAKNPFAGNESNFLNIGGAGLAYVEYAFNDNLGLGLEAGYFFGKIGSFTQKTDKKNTYNITAHGVKLFPAIKIYPMGREDENGILKINVGGDLFMPLGLEGKASSADKADVADKGKDLTTLGMGAFVGVGYEFPFGLELDLRGSYAFTNVFKEESDFKKTYLGITNKDHKTNLMNINLTAGYNFAVLLEE</sequence>
<gene>
    <name evidence="4" type="ordered locus">Aasi_0583</name>
</gene>
<reference evidence="4 5" key="1">
    <citation type="journal article" date="2010" name="J. Bacteriol.">
        <title>The genome of the amoeba symbiont 'Candidatus Amoebophilus asiaticus' reveals common mechanisms for host cell interaction among amoeba-associated bacteria.</title>
        <authorList>
            <person name="Schmitz-Esser S."/>
            <person name="Tischler P."/>
            <person name="Arnold R."/>
            <person name="Montanaro J."/>
            <person name="Wagner M."/>
            <person name="Rattei T."/>
            <person name="Horn M."/>
        </authorList>
    </citation>
    <scope>NUCLEOTIDE SEQUENCE [LARGE SCALE GENOMIC DNA]</scope>
    <source>
        <strain evidence="4 5">5a2</strain>
    </source>
</reference>
<evidence type="ECO:0000256" key="1">
    <source>
        <dbReference type="ARBA" id="ARBA00022729"/>
    </source>
</evidence>
<dbReference type="Proteomes" id="UP000001227">
    <property type="component" value="Chromosome"/>
</dbReference>
<dbReference type="EMBL" id="CP001102">
    <property type="protein sequence ID" value="ACE05984.1"/>
    <property type="molecule type" value="Genomic_DNA"/>
</dbReference>
<dbReference type="InterPro" id="IPR011250">
    <property type="entry name" value="OMP/PagP_B-barrel"/>
</dbReference>
<accession>B3ERY2</accession>